<evidence type="ECO:0000313" key="2">
    <source>
        <dbReference type="CGD" id="CAL0000181819"/>
    </source>
</evidence>
<dbReference type="OrthoDB" id="3980854at2759"/>
<evidence type="ECO:0000313" key="3">
    <source>
        <dbReference type="EMBL" id="AOW31324.1"/>
    </source>
</evidence>
<protein>
    <submittedName>
        <fullName evidence="3">Uncharacterized protein</fullName>
    </submittedName>
</protein>
<dbReference type="CGD" id="CAL0000181819">
    <property type="gene designation" value="orf19.11350"/>
</dbReference>
<feature type="compositionally biased region" description="Low complexity" evidence="1">
    <location>
        <begin position="1"/>
        <end position="15"/>
    </location>
</feature>
<gene>
    <name evidence="3" type="ordered locus">CAALFM_CR06140WA</name>
    <name evidence="2" type="ordered locus">orf19.11350</name>
</gene>
<feature type="region of interest" description="Disordered" evidence="1">
    <location>
        <begin position="517"/>
        <end position="552"/>
    </location>
</feature>
<dbReference type="GeneID" id="3644862"/>
<reference evidence="3 4" key="1">
    <citation type="journal article" date="2004" name="Proc. Natl. Acad. Sci. U.S.A.">
        <title>The diploid genome sequence of Candida albicans.</title>
        <authorList>
            <person name="Jones T."/>
            <person name="Federspiel N.A."/>
            <person name="Chibana H."/>
            <person name="Dungan J."/>
            <person name="Kalman S."/>
            <person name="Magee B.B."/>
            <person name="Newport G."/>
            <person name="Thorstenson Y.R."/>
            <person name="Agabian N."/>
            <person name="Magee P.T."/>
            <person name="Davis R.W."/>
            <person name="Scherer S."/>
        </authorList>
    </citation>
    <scope>NUCLEOTIDE SEQUENCE [LARGE SCALE GENOMIC DNA]</scope>
    <source>
        <strain evidence="4">SC5314 / ATCC MYA-2876</strain>
    </source>
</reference>
<proteinExistence type="predicted"/>
<dbReference type="eggNOG" id="ENOG502SSVG">
    <property type="taxonomic scope" value="Eukaryota"/>
</dbReference>
<dbReference type="GO" id="GO:0006012">
    <property type="term" value="P:galactose metabolic process"/>
    <property type="evidence" value="ECO:0000318"/>
    <property type="project" value="GO_Central"/>
</dbReference>
<reference evidence="3 4" key="2">
    <citation type="journal article" date="2007" name="Genome Biol.">
        <title>Assembly of the Candida albicans genome into sixteen supercontigs aligned on the eight chromosomes.</title>
        <authorList>
            <person name="van het Hoog M."/>
            <person name="Rast T.J."/>
            <person name="Martchenko M."/>
            <person name="Grindle S."/>
            <person name="Dignard D."/>
            <person name="Hogues H."/>
            <person name="Cuomo C."/>
            <person name="Berriman M."/>
            <person name="Scherer S."/>
            <person name="Magee B.B."/>
            <person name="Whiteway M."/>
            <person name="Chibana H."/>
            <person name="Nantel A."/>
            <person name="Magee P.T."/>
        </authorList>
    </citation>
    <scope>GENOME REANNOTATION</scope>
    <source>
        <strain evidence="4">SC5314 / ATCC MYA-2876</strain>
    </source>
</reference>
<dbReference type="VEuPathDB" id="FungiDB:CR_06140W_A"/>
<dbReference type="EMBL" id="CP017630">
    <property type="protein sequence ID" value="AOW31324.1"/>
    <property type="molecule type" value="Genomic_DNA"/>
</dbReference>
<evidence type="ECO:0000313" key="4">
    <source>
        <dbReference type="Proteomes" id="UP000000559"/>
    </source>
</evidence>
<dbReference type="RefSeq" id="XP_713494.1">
    <property type="nucleotide sequence ID" value="XM_708401.1"/>
</dbReference>
<dbReference type="AlphaFoldDB" id="A0A1D8PT62"/>
<dbReference type="STRING" id="237561.A0A1D8PT62"/>
<sequence>MTGLSNLLNSEDLSNAPLKTIEQSSDQDSTKGTITPTRTLSSQSSPQLPLMSESEKSISSKTSYRPLVRLRDRLPKSKVNKKILASKRFVKLAIRRKYSTKKTKTDTKQSKLHIKSLKAGIKVKMTLSKNLFSLYHCLIPFTDDRTMYTLFNDDSSRTQMANLNSSVSEKTLISRGLQLINNNVVDLNDYSNKLIRSFTNKANNTTPTFNSLDTALNTLFETKNFTLVRITRSTTDDVHGSSILKLETATPGDFNLIDDEENGDEMLHSLGKEGEVPNNLFFKKIIARPRYKSNMKIYFIPEVANYSLYTDERMLERDLYNGIIQLEFENNDLNDLNVKRSNGYSRNVFCSFCYDQVLRDYKRSLFESDVAEVSPSNVQFIAPLANPPSQLQPGAVSVPPALPAANALFPTAPKLQQSPFTQRAQSIDDTMMVSYNDQQYPPYRPSIPLNRRPSLPMPKPPPAFIQQPQSFNVVTSNSMPSMMPYPATVPNTLPLVNFNQLVPPHQHQFHPEPQPLQQPHFANHHQHQYPTLPPHLQQHPVVLPQTPRSSSVQDGVIGLLRPVNERKFPPYPDMVDTRYMSIPE</sequence>
<feature type="compositionally biased region" description="Low complexity" evidence="1">
    <location>
        <begin position="41"/>
        <end position="52"/>
    </location>
</feature>
<dbReference type="Proteomes" id="UP000000559">
    <property type="component" value="Chromosome R"/>
</dbReference>
<evidence type="ECO:0000256" key="1">
    <source>
        <dbReference type="SAM" id="MobiDB-lite"/>
    </source>
</evidence>
<name>A0A1D8PT62_CANAL</name>
<accession>A0A1D8PT62</accession>
<organism evidence="3 4">
    <name type="scientific">Candida albicans (strain SC5314 / ATCC MYA-2876)</name>
    <name type="common">Yeast</name>
    <dbReference type="NCBI Taxonomy" id="237561"/>
    <lineage>
        <taxon>Eukaryota</taxon>
        <taxon>Fungi</taxon>
        <taxon>Dikarya</taxon>
        <taxon>Ascomycota</taxon>
        <taxon>Saccharomycotina</taxon>
        <taxon>Pichiomycetes</taxon>
        <taxon>Debaryomycetaceae</taxon>
        <taxon>Candida/Lodderomyces clade</taxon>
        <taxon>Candida</taxon>
    </lineage>
</organism>
<keyword evidence="4" id="KW-1185">Reference proteome</keyword>
<dbReference type="KEGG" id="cal:CAALFM_CR06140WA"/>
<dbReference type="InParanoid" id="A0A1D8PT62"/>
<reference evidence="3 4" key="3">
    <citation type="journal article" date="2013" name="Genome Biol.">
        <title>Assembly of a phased diploid Candida albicans genome facilitates allele-specific measurements and provides a simple model for repeat and indel structure.</title>
        <authorList>
            <person name="Muzzey D."/>
            <person name="Schwartz K."/>
            <person name="Weissman J.S."/>
            <person name="Sherlock G."/>
        </authorList>
    </citation>
    <scope>NUCLEOTIDE SEQUENCE [LARGE SCALE GENOMIC DNA]</scope>
    <source>
        <strain evidence="4">SC5314 / ATCC MYA-2876</strain>
    </source>
</reference>
<feature type="compositionally biased region" description="Polar residues" evidence="1">
    <location>
        <begin position="21"/>
        <end position="40"/>
    </location>
</feature>
<feature type="region of interest" description="Disordered" evidence="1">
    <location>
        <begin position="1"/>
        <end position="61"/>
    </location>
</feature>